<proteinExistence type="predicted"/>
<name>A0A0U3J767_RHILV</name>
<evidence type="ECO:0000313" key="1">
    <source>
        <dbReference type="EMBL" id="ALU64570.1"/>
    </source>
</evidence>
<protein>
    <submittedName>
        <fullName evidence="1">Uncharacterized protein</fullName>
    </submittedName>
</protein>
<accession>A0A0U3J767</accession>
<reference evidence="1" key="1">
    <citation type="submission" date="2015-10" db="EMBL/GenBank/DDBJ databases">
        <title>Comparative analysis of sym-gene organization in Rhizobium leguminosarum bv. viciae strains, isolated from different host plants and demonstrating clear differences in symbiotic specificity.</title>
        <authorList>
            <person name="Chirak E.R."/>
            <person name="Kimeklis A.K."/>
            <person name="Andronov E.E."/>
        </authorList>
    </citation>
    <scope>NUCLEOTIDE SEQUENCE</scope>
    <source>
        <strain evidence="1">Vaf12</strain>
    </source>
</reference>
<sequence length="73" mass="7692">MDAGKEHQRFGCVTGEPGVWHVAALLLAGRIRLGETGDRDETSVFDAEPSLPVGKTELALRSSSGIVPMPNCG</sequence>
<organism evidence="1">
    <name type="scientific">Rhizobium leguminosarum bv. viciae</name>
    <dbReference type="NCBI Taxonomy" id="387"/>
    <lineage>
        <taxon>Bacteria</taxon>
        <taxon>Pseudomonadati</taxon>
        <taxon>Pseudomonadota</taxon>
        <taxon>Alphaproteobacteria</taxon>
        <taxon>Hyphomicrobiales</taxon>
        <taxon>Rhizobiaceae</taxon>
        <taxon>Rhizobium/Agrobacterium group</taxon>
        <taxon>Rhizobium</taxon>
    </lineage>
</organism>
<dbReference type="AlphaFoldDB" id="A0A0U3J767"/>
<dbReference type="EMBL" id="KT944070">
    <property type="protein sequence ID" value="ALU64570.1"/>
    <property type="molecule type" value="Genomic_DNA"/>
</dbReference>